<proteinExistence type="inferred from homology"/>
<dbReference type="EMBL" id="JADCNL010000003">
    <property type="protein sequence ID" value="KAG0489048.1"/>
    <property type="molecule type" value="Genomic_DNA"/>
</dbReference>
<feature type="region of interest" description="SAW" evidence="3">
    <location>
        <begin position="409"/>
        <end position="483"/>
    </location>
</feature>
<dbReference type="Proteomes" id="UP000639772">
    <property type="component" value="Chromosome 3"/>
</dbReference>
<dbReference type="InterPro" id="IPR005202">
    <property type="entry name" value="TF_GRAS"/>
</dbReference>
<name>A0A835V9T7_VANPL</name>
<evidence type="ECO:0000313" key="6">
    <source>
        <dbReference type="EMBL" id="KAG0490792.1"/>
    </source>
</evidence>
<evidence type="ECO:0000313" key="7">
    <source>
        <dbReference type="Proteomes" id="UP000636800"/>
    </source>
</evidence>
<accession>A0A835V9T7</accession>
<evidence type="ECO:0000313" key="5">
    <source>
        <dbReference type="EMBL" id="KAG0489048.1"/>
    </source>
</evidence>
<evidence type="ECO:0000313" key="8">
    <source>
        <dbReference type="Proteomes" id="UP000639772"/>
    </source>
</evidence>
<dbReference type="PROSITE" id="PS50985">
    <property type="entry name" value="GRAS"/>
    <property type="match status" value="1"/>
</dbReference>
<dbReference type="EMBL" id="JADCNM010000003">
    <property type="protein sequence ID" value="KAG0490792.1"/>
    <property type="molecule type" value="Genomic_DNA"/>
</dbReference>
<keyword evidence="7" id="KW-1185">Reference proteome</keyword>
<comment type="caution">
    <text evidence="6">The sequence shown here is derived from an EMBL/GenBank/DDBJ whole genome shotgun (WGS) entry which is preliminary data.</text>
</comment>
<sequence>MMQFVSAESATAAPEPIYYNRDGGGSGGSGSSSGGIYLDLITASSRESPSNTKMGNTGFQRSRPWPELPTNSAKSGMGRFNNAACMEQLLVHCAHAIESNDATLAQQILWVLNNIAPPDGDSNQRLTAAFLRALILRASRSGSAIASTIAAACATNGNNPFSHCVCYPLRVSPVALANFVDLTPWHRFGFSAANSAITNAAVGFSVLHLVDLTSTHGMQMPTLIEALAARPEGPPFLRLTVPAASSSTLSPPLALDISLDELGSRLVNFARSRNVGMEFRVVPSSPGDGFESLMEHLRFAQQLGGGGEDEALIINCHMVGHQIPEESVATGTSRRSFFLKEIRSLDPNLVVIVDEEADFTAGDVVGRLRAAFNYLWIPFDAVETFLPAGSEQRNNYETALCWKIENVIAMEGLQRVERLEPRNRWIQRMRAAGFHATGFAEEAAAEVKSMLDDHSAGWGLKKDEDELVLTWKGHDVLFSSAWVPSC</sequence>
<reference evidence="7 8" key="1">
    <citation type="journal article" date="2020" name="Nat. Food">
        <title>A phased Vanilla planifolia genome enables genetic improvement of flavour and production.</title>
        <authorList>
            <person name="Hasing T."/>
            <person name="Tang H."/>
            <person name="Brym M."/>
            <person name="Khazi F."/>
            <person name="Huang T."/>
            <person name="Chambers A.H."/>
        </authorList>
    </citation>
    <scope>NUCLEOTIDE SEQUENCE [LARGE SCALE GENOMIC DNA]</scope>
    <source>
        <tissue evidence="6">Leaf</tissue>
    </source>
</reference>
<keyword evidence="1" id="KW-0805">Transcription regulation</keyword>
<feature type="region of interest" description="Leucine repeat II (LRII)" evidence="3">
    <location>
        <begin position="261"/>
        <end position="293"/>
    </location>
</feature>
<feature type="region of interest" description="VHIID" evidence="3">
    <location>
        <begin position="176"/>
        <end position="241"/>
    </location>
</feature>
<keyword evidence="2" id="KW-0804">Transcription</keyword>
<feature type="compositionally biased region" description="Polar residues" evidence="4">
    <location>
        <begin position="46"/>
        <end position="60"/>
    </location>
</feature>
<evidence type="ECO:0000256" key="2">
    <source>
        <dbReference type="ARBA" id="ARBA00023163"/>
    </source>
</evidence>
<dbReference type="OrthoDB" id="767511at2759"/>
<evidence type="ECO:0008006" key="9">
    <source>
        <dbReference type="Google" id="ProtNLM"/>
    </source>
</evidence>
<protein>
    <recommendedName>
        <fullName evidence="9">Scarecrow-like protein 32</fullName>
    </recommendedName>
</protein>
<evidence type="ECO:0000256" key="1">
    <source>
        <dbReference type="ARBA" id="ARBA00023015"/>
    </source>
</evidence>
<dbReference type="AlphaFoldDB" id="A0A835V9T7"/>
<feature type="region of interest" description="Disordered" evidence="4">
    <location>
        <begin position="46"/>
        <end position="66"/>
    </location>
</feature>
<dbReference type="PANTHER" id="PTHR31636">
    <property type="entry name" value="OSJNBA0084A10.13 PROTEIN-RELATED"/>
    <property type="match status" value="1"/>
</dbReference>
<dbReference type="Proteomes" id="UP000636800">
    <property type="component" value="Chromosome 3"/>
</dbReference>
<gene>
    <name evidence="6" type="ORF">HPP92_007655</name>
    <name evidence="5" type="ORF">HPP92_007859</name>
</gene>
<evidence type="ECO:0000256" key="3">
    <source>
        <dbReference type="PROSITE-ProRule" id="PRU01191"/>
    </source>
</evidence>
<organism evidence="6 8">
    <name type="scientific">Vanilla planifolia</name>
    <name type="common">Vanilla</name>
    <dbReference type="NCBI Taxonomy" id="51239"/>
    <lineage>
        <taxon>Eukaryota</taxon>
        <taxon>Viridiplantae</taxon>
        <taxon>Streptophyta</taxon>
        <taxon>Embryophyta</taxon>
        <taxon>Tracheophyta</taxon>
        <taxon>Spermatophyta</taxon>
        <taxon>Magnoliopsida</taxon>
        <taxon>Liliopsida</taxon>
        <taxon>Asparagales</taxon>
        <taxon>Orchidaceae</taxon>
        <taxon>Vanilloideae</taxon>
        <taxon>Vanilleae</taxon>
        <taxon>Vanilla</taxon>
    </lineage>
</organism>
<comment type="caution">
    <text evidence="3">Lacks conserved residue(s) required for the propagation of feature annotation.</text>
</comment>
<dbReference type="Pfam" id="PF03514">
    <property type="entry name" value="GRAS"/>
    <property type="match status" value="1"/>
</dbReference>
<evidence type="ECO:0000256" key="4">
    <source>
        <dbReference type="SAM" id="MobiDB-lite"/>
    </source>
</evidence>
<comment type="similarity">
    <text evidence="3">Belongs to the GRAS family.</text>
</comment>